<dbReference type="InterPro" id="IPR006740">
    <property type="entry name" value="DUF604"/>
</dbReference>
<evidence type="ECO:0000256" key="1">
    <source>
        <dbReference type="SAM" id="MobiDB-lite"/>
    </source>
</evidence>
<feature type="region of interest" description="Disordered" evidence="1">
    <location>
        <begin position="75"/>
        <end position="105"/>
    </location>
</feature>
<feature type="compositionally biased region" description="Polar residues" evidence="1">
    <location>
        <begin position="78"/>
        <end position="95"/>
    </location>
</feature>
<evidence type="ECO:0000313" key="3">
    <source>
        <dbReference type="Proteomes" id="UP001552299"/>
    </source>
</evidence>
<organism evidence="2 3">
    <name type="scientific">Dendrobium thyrsiflorum</name>
    <name type="common">Pinecone-like raceme dendrobium</name>
    <name type="synonym">Orchid</name>
    <dbReference type="NCBI Taxonomy" id="117978"/>
    <lineage>
        <taxon>Eukaryota</taxon>
        <taxon>Viridiplantae</taxon>
        <taxon>Streptophyta</taxon>
        <taxon>Embryophyta</taxon>
        <taxon>Tracheophyta</taxon>
        <taxon>Spermatophyta</taxon>
        <taxon>Magnoliopsida</taxon>
        <taxon>Liliopsida</taxon>
        <taxon>Asparagales</taxon>
        <taxon>Orchidaceae</taxon>
        <taxon>Epidendroideae</taxon>
        <taxon>Malaxideae</taxon>
        <taxon>Dendrobiinae</taxon>
        <taxon>Dendrobium</taxon>
    </lineage>
</organism>
<dbReference type="EMBL" id="JANQDX010000018">
    <property type="protein sequence ID" value="KAL0906192.1"/>
    <property type="molecule type" value="Genomic_DNA"/>
</dbReference>
<reference evidence="2 3" key="1">
    <citation type="journal article" date="2024" name="Plant Biotechnol. J.">
        <title>Dendrobium thyrsiflorum genome and its molecular insights into genes involved in important horticultural traits.</title>
        <authorList>
            <person name="Chen B."/>
            <person name="Wang J.Y."/>
            <person name="Zheng P.J."/>
            <person name="Li K.L."/>
            <person name="Liang Y.M."/>
            <person name="Chen X.F."/>
            <person name="Zhang C."/>
            <person name="Zhao X."/>
            <person name="He X."/>
            <person name="Zhang G.Q."/>
            <person name="Liu Z.J."/>
            <person name="Xu Q."/>
        </authorList>
    </citation>
    <scope>NUCLEOTIDE SEQUENCE [LARGE SCALE GENOMIC DNA]</scope>
    <source>
        <strain evidence="2">GZMU011</strain>
    </source>
</reference>
<comment type="caution">
    <text evidence="2">The sequence shown here is derived from an EMBL/GenBank/DDBJ whole genome shotgun (WGS) entry which is preliminary data.</text>
</comment>
<protein>
    <submittedName>
        <fullName evidence="2">Uncharacterized protein</fullName>
    </submittedName>
</protein>
<evidence type="ECO:0000313" key="2">
    <source>
        <dbReference type="EMBL" id="KAL0906192.1"/>
    </source>
</evidence>
<dbReference type="PANTHER" id="PTHR10811">
    <property type="entry name" value="FRINGE-RELATED"/>
    <property type="match status" value="1"/>
</dbReference>
<feature type="compositionally biased region" description="Polar residues" evidence="1">
    <location>
        <begin position="118"/>
        <end position="134"/>
    </location>
</feature>
<feature type="region of interest" description="Disordered" evidence="1">
    <location>
        <begin position="118"/>
        <end position="137"/>
    </location>
</feature>
<accession>A0ABD0U2Q1</accession>
<proteinExistence type="predicted"/>
<name>A0ABD0U2Q1_DENTH</name>
<dbReference type="Proteomes" id="UP001552299">
    <property type="component" value="Unassembled WGS sequence"/>
</dbReference>
<sequence length="404" mass="46234">MTEREEEYVYKRRRANASKFSLPKTTAAAPASRLPASASRNLLLCLLTEKRWVMYPGRGSDTNPKETMRISRNLEHGANQTTSYRKTDSVVTSETSKPKPSHLTLRTSAHMKLIPCLSSSRPSPVAPSNHSSRSTAKHFKQQQSAIFYLPQLAALLLVPTVQLSGETTSSRLNNSSRRDLFYSHGFIEHPDDCRVKCRSQLEGKLAANPKLPSFCVNKSLHHLNSVDPLHPDKSHSEALRHLLKEILQQTVCYDRKDFRTISVFFLGFAVQPRKGHFRPWERDRSATSGIYMFDTRKFPRDLCKRQAISFLESLYSSVSRTESNYIRHTKNTVSARRLRQITVSSEKSHLQIGKAPRRRYCDVIDSCHEAVMNVNIRKCKDDELIACICWPLNKEPRTRPQPLR</sequence>
<gene>
    <name evidence="2" type="ORF">M5K25_024666</name>
</gene>
<keyword evidence="3" id="KW-1185">Reference proteome</keyword>
<dbReference type="AlphaFoldDB" id="A0ABD0U2Q1"/>
<dbReference type="Pfam" id="PF04646">
    <property type="entry name" value="DUF604"/>
    <property type="match status" value="1"/>
</dbReference>